<dbReference type="AlphaFoldDB" id="A0A7J7ICJ4"/>
<evidence type="ECO:0000256" key="2">
    <source>
        <dbReference type="SAM" id="MobiDB-lite"/>
    </source>
</evidence>
<evidence type="ECO:0000259" key="3">
    <source>
        <dbReference type="PROSITE" id="PS50217"/>
    </source>
</evidence>
<keyword evidence="5" id="KW-1185">Reference proteome</keyword>
<dbReference type="InterPro" id="IPR044827">
    <property type="entry name" value="GBF-like"/>
</dbReference>
<gene>
    <name evidence="4" type="ORF">F1559_002885</name>
</gene>
<feature type="region of interest" description="Disordered" evidence="2">
    <location>
        <begin position="381"/>
        <end position="432"/>
    </location>
</feature>
<dbReference type="PROSITE" id="PS00036">
    <property type="entry name" value="BZIP_BASIC"/>
    <property type="match status" value="1"/>
</dbReference>
<dbReference type="InterPro" id="IPR004827">
    <property type="entry name" value="bZIP"/>
</dbReference>
<dbReference type="GO" id="GO:0043565">
    <property type="term" value="F:sequence-specific DNA binding"/>
    <property type="evidence" value="ECO:0007669"/>
    <property type="project" value="InterPro"/>
</dbReference>
<dbReference type="OrthoDB" id="6090at2759"/>
<dbReference type="InterPro" id="IPR046347">
    <property type="entry name" value="bZIP_sf"/>
</dbReference>
<accession>A0A7J7ICJ4</accession>
<proteinExistence type="predicted"/>
<feature type="region of interest" description="Disordered" evidence="2">
    <location>
        <begin position="451"/>
        <end position="481"/>
    </location>
</feature>
<feature type="region of interest" description="Disordered" evidence="2">
    <location>
        <begin position="297"/>
        <end position="363"/>
    </location>
</feature>
<feature type="compositionally biased region" description="Polar residues" evidence="2">
    <location>
        <begin position="351"/>
        <end position="361"/>
    </location>
</feature>
<feature type="compositionally biased region" description="Polar residues" evidence="2">
    <location>
        <begin position="462"/>
        <end position="474"/>
    </location>
</feature>
<feature type="compositionally biased region" description="Polar residues" evidence="2">
    <location>
        <begin position="391"/>
        <end position="401"/>
    </location>
</feature>
<dbReference type="PROSITE" id="PS50217">
    <property type="entry name" value="BZIP"/>
    <property type="match status" value="1"/>
</dbReference>
<dbReference type="Proteomes" id="UP000530660">
    <property type="component" value="Unassembled WGS sequence"/>
</dbReference>
<feature type="compositionally biased region" description="Polar residues" evidence="2">
    <location>
        <begin position="1"/>
        <end position="12"/>
    </location>
</feature>
<dbReference type="Pfam" id="PF00170">
    <property type="entry name" value="bZIP_1"/>
    <property type="match status" value="1"/>
</dbReference>
<dbReference type="GO" id="GO:0003700">
    <property type="term" value="F:DNA-binding transcription factor activity"/>
    <property type="evidence" value="ECO:0007669"/>
    <property type="project" value="InterPro"/>
</dbReference>
<evidence type="ECO:0000313" key="5">
    <source>
        <dbReference type="Proteomes" id="UP000530660"/>
    </source>
</evidence>
<dbReference type="SUPFAM" id="SSF57959">
    <property type="entry name" value="Leucine zipper domain"/>
    <property type="match status" value="1"/>
</dbReference>
<keyword evidence="1" id="KW-0175">Coiled coil</keyword>
<dbReference type="SMART" id="SM00338">
    <property type="entry name" value="BRLZ"/>
    <property type="match status" value="1"/>
</dbReference>
<evidence type="ECO:0000256" key="1">
    <source>
        <dbReference type="SAM" id="Coils"/>
    </source>
</evidence>
<feature type="region of interest" description="Disordered" evidence="2">
    <location>
        <begin position="1"/>
        <end position="24"/>
    </location>
</feature>
<feature type="compositionally biased region" description="Polar residues" evidence="2">
    <location>
        <begin position="302"/>
        <end position="313"/>
    </location>
</feature>
<dbReference type="PANTHER" id="PTHR45967:SF28">
    <property type="entry name" value="BASIC-LEUCINE ZIPPER (BZIP) TRANSCRIPTION FACTOR FAMILY PROTEIN"/>
    <property type="match status" value="1"/>
</dbReference>
<name>A0A7J7ICJ4_9RHOD</name>
<comment type="caution">
    <text evidence="4">The sequence shown here is derived from an EMBL/GenBank/DDBJ whole genome shotgun (WGS) entry which is preliminary data.</text>
</comment>
<dbReference type="Gene3D" id="1.20.5.170">
    <property type="match status" value="1"/>
</dbReference>
<feature type="domain" description="BZIP" evidence="3">
    <location>
        <begin position="487"/>
        <end position="550"/>
    </location>
</feature>
<dbReference type="PANTHER" id="PTHR45967">
    <property type="entry name" value="G-BOX-BINDING FACTOR 3-RELATED"/>
    <property type="match status" value="1"/>
</dbReference>
<feature type="coiled-coil region" evidence="1">
    <location>
        <begin position="484"/>
        <end position="546"/>
    </location>
</feature>
<dbReference type="GO" id="GO:0005634">
    <property type="term" value="C:nucleus"/>
    <property type="evidence" value="ECO:0007669"/>
    <property type="project" value="TreeGrafter"/>
</dbReference>
<evidence type="ECO:0000313" key="4">
    <source>
        <dbReference type="EMBL" id="KAF6000748.1"/>
    </source>
</evidence>
<reference evidence="4 5" key="1">
    <citation type="journal article" date="2020" name="J. Phycol.">
        <title>Comparative genome analysis reveals Cyanidiococcus gen. nov., a new extremophilic red algal genus sister to Cyanidioschyzon (Cyanidioschyzonaceae, Rhodophyta).</title>
        <authorList>
            <person name="Liu S.-L."/>
            <person name="Chiang Y.-R."/>
            <person name="Yoon H.S."/>
            <person name="Fu H.-Y."/>
        </authorList>
    </citation>
    <scope>NUCLEOTIDE SEQUENCE [LARGE SCALE GENOMIC DNA]</scope>
    <source>
        <strain evidence="4 5">THAL066</strain>
    </source>
</reference>
<protein>
    <recommendedName>
        <fullName evidence="3">BZIP domain-containing protein</fullName>
    </recommendedName>
</protein>
<dbReference type="CDD" id="cd14686">
    <property type="entry name" value="bZIP"/>
    <property type="match status" value="1"/>
</dbReference>
<sequence length="565" mass="60313">MKPRSVGTSSLHLSEAPVTTPASFNVTEGAFTDNRETTNVKDERLQLPALAEGTETSLDSLPLLVQLSDSHSSGGHGDPQPNAGYALVHVSPVATIAEVKQELARQGYVSAEELPSVQLSFGEEALGEDSPLAHYLLPELYDLSEALLRMVDQGGLDLERKQEAMERALQVIETLRSGVPSGRLNNSTAGASGCPGARLAGEPLNLPGIDVLPRPRDPPRAVHSGVAGGTPTTAGAVAAPLWMPTVSALSPTSVGGNTSDMSVPWSPLQAWSPRDVAERLHQMEPKLFTPQGVSAAGALVPSSGSWRRQSVGDSVQPHAGASGTHTSTSSDGGGGGPLPSVWAMPGPTPSGCPQESRSTVRATAPPIAPEESTLLRAGAVPSPVGAGAGSCTSDLTGQSHWIKSRGASHEADESVEAATERAPGLAPEFDEPNERLLENLESLPERWILSNTSTDRKRSRAGNESVQGTEASSGESRRTRVVGLSAEERRLRRMEQNRRSAERSRLRKKELEERYRMAVRQLTEENAELRRQLETFREQVQRMQQLLALQMRPNSMPMDLQSPQG</sequence>
<feature type="compositionally biased region" description="Low complexity" evidence="2">
    <location>
        <begin position="318"/>
        <end position="330"/>
    </location>
</feature>
<organism evidence="4 5">
    <name type="scientific">Cyanidiococcus yangmingshanensis</name>
    <dbReference type="NCBI Taxonomy" id="2690220"/>
    <lineage>
        <taxon>Eukaryota</taxon>
        <taxon>Rhodophyta</taxon>
        <taxon>Bangiophyceae</taxon>
        <taxon>Cyanidiales</taxon>
        <taxon>Cyanidiaceae</taxon>
        <taxon>Cyanidiococcus</taxon>
    </lineage>
</organism>
<dbReference type="EMBL" id="VWRR01000018">
    <property type="protein sequence ID" value="KAF6000748.1"/>
    <property type="molecule type" value="Genomic_DNA"/>
</dbReference>